<dbReference type="HOGENOM" id="CLU_3092962_0_0_1"/>
<feature type="non-terminal residue" evidence="1">
    <location>
        <position position="52"/>
    </location>
</feature>
<protein>
    <submittedName>
        <fullName evidence="1">Uncharacterized protein</fullName>
    </submittedName>
</protein>
<reference evidence="2" key="1">
    <citation type="journal article" date="2013" name="Ind. Biotechnol.">
        <title>Comparative genomics analysis of Trichoderma reesei strains.</title>
        <authorList>
            <person name="Koike H."/>
            <person name="Aerts A."/>
            <person name="LaButti K."/>
            <person name="Grigoriev I.V."/>
            <person name="Baker S.E."/>
        </authorList>
    </citation>
    <scope>NUCLEOTIDE SEQUENCE [LARGE SCALE GENOMIC DNA]</scope>
    <source>
        <strain evidence="2">ATCC 56765 / BCRC 32924 / NRRL 11460 / Rut C-30</strain>
    </source>
</reference>
<dbReference type="KEGG" id="trr:M419DRAFT_63019"/>
<sequence>MAIQHEVGIEDAKGKFSRRNASLIGSTRYMPGYVLHLRLCCYFKLKLDEVDK</sequence>
<proteinExistence type="predicted"/>
<dbReference type="EMBL" id="KI911170">
    <property type="protein sequence ID" value="ETR97535.1"/>
    <property type="molecule type" value="Genomic_DNA"/>
</dbReference>
<gene>
    <name evidence="1" type="ORF">M419DRAFT_63019</name>
</gene>
<name>A0A024RZD8_HYPJR</name>
<dbReference type="Proteomes" id="UP000024376">
    <property type="component" value="Unassembled WGS sequence"/>
</dbReference>
<evidence type="ECO:0000313" key="2">
    <source>
        <dbReference type="Proteomes" id="UP000024376"/>
    </source>
</evidence>
<dbReference type="AlphaFoldDB" id="A0A024RZD8"/>
<evidence type="ECO:0000313" key="1">
    <source>
        <dbReference type="EMBL" id="ETR97535.1"/>
    </source>
</evidence>
<organism evidence="1 2">
    <name type="scientific">Hypocrea jecorina (strain ATCC 56765 / BCRC 32924 / NRRL 11460 / Rut C-30)</name>
    <name type="common">Trichoderma reesei</name>
    <dbReference type="NCBI Taxonomy" id="1344414"/>
    <lineage>
        <taxon>Eukaryota</taxon>
        <taxon>Fungi</taxon>
        <taxon>Dikarya</taxon>
        <taxon>Ascomycota</taxon>
        <taxon>Pezizomycotina</taxon>
        <taxon>Sordariomycetes</taxon>
        <taxon>Hypocreomycetidae</taxon>
        <taxon>Hypocreales</taxon>
        <taxon>Hypocreaceae</taxon>
        <taxon>Trichoderma</taxon>
    </lineage>
</organism>
<accession>A0A024RZD8</accession>